<dbReference type="Proteomes" id="UP000541426">
    <property type="component" value="Unassembled WGS sequence"/>
</dbReference>
<evidence type="ECO:0000256" key="1">
    <source>
        <dbReference type="SAM" id="MobiDB-lite"/>
    </source>
</evidence>
<reference evidence="2 3" key="1">
    <citation type="submission" date="2020-08" db="EMBL/GenBank/DDBJ databases">
        <title>Genomic Encyclopedia of Type Strains, Phase IV (KMG-IV): sequencing the most valuable type-strain genomes for metagenomic binning, comparative biology and taxonomic classification.</title>
        <authorList>
            <person name="Goeker M."/>
        </authorList>
    </citation>
    <scope>NUCLEOTIDE SEQUENCE [LARGE SCALE GENOMIC DNA]</scope>
    <source>
        <strain evidence="2 3">DSM 102235</strain>
    </source>
</reference>
<feature type="region of interest" description="Disordered" evidence="1">
    <location>
        <begin position="193"/>
        <end position="217"/>
    </location>
</feature>
<dbReference type="EMBL" id="JACIEJ010000001">
    <property type="protein sequence ID" value="MBB3983896.1"/>
    <property type="molecule type" value="Genomic_DNA"/>
</dbReference>
<evidence type="ECO:0000313" key="2">
    <source>
        <dbReference type="EMBL" id="MBB3983896.1"/>
    </source>
</evidence>
<sequence>MPNRIDELEAQAAVHRAGLAAALAGLTQNAQPAALMGTDIAQTVAQTALKTAKRNPLGAALMGVGLAMLIAKSSQAKPPTAAEAGTKAPTPDTAPTAETMRLTLHEGLGHLPPEARKRVIRKRIEAMEAQEEVEKRPTDPLGVIKEHKMVTFLAIAGIGLAAARLWPSKGLKAQEKRDQHMRAAEAQLQVEEARTQPFPGTNPAAKPAAQHDLHDRI</sequence>
<evidence type="ECO:0000313" key="3">
    <source>
        <dbReference type="Proteomes" id="UP000541426"/>
    </source>
</evidence>
<dbReference type="AlphaFoldDB" id="A0A7W6GQ13"/>
<organism evidence="2 3">
    <name type="scientific">Sagittula marina</name>
    <dbReference type="NCBI Taxonomy" id="943940"/>
    <lineage>
        <taxon>Bacteria</taxon>
        <taxon>Pseudomonadati</taxon>
        <taxon>Pseudomonadota</taxon>
        <taxon>Alphaproteobacteria</taxon>
        <taxon>Rhodobacterales</taxon>
        <taxon>Roseobacteraceae</taxon>
        <taxon>Sagittula</taxon>
    </lineage>
</organism>
<comment type="caution">
    <text evidence="2">The sequence shown here is derived from an EMBL/GenBank/DDBJ whole genome shotgun (WGS) entry which is preliminary data.</text>
</comment>
<evidence type="ECO:0008006" key="4">
    <source>
        <dbReference type="Google" id="ProtNLM"/>
    </source>
</evidence>
<protein>
    <recommendedName>
        <fullName evidence="4">DUF3618 domain-containing protein</fullName>
    </recommendedName>
</protein>
<keyword evidence="3" id="KW-1185">Reference proteome</keyword>
<proteinExistence type="predicted"/>
<gene>
    <name evidence="2" type="ORF">GGQ68_000207</name>
</gene>
<dbReference type="RefSeq" id="WP_183962535.1">
    <property type="nucleotide sequence ID" value="NZ_BAABBZ010000012.1"/>
</dbReference>
<name>A0A7W6GQ13_9RHOB</name>
<accession>A0A7W6GQ13</accession>